<dbReference type="Gene3D" id="3.20.20.80">
    <property type="entry name" value="Glycosidases"/>
    <property type="match status" value="2"/>
</dbReference>
<dbReference type="InterPro" id="IPR050214">
    <property type="entry name" value="Cys_Synth/Cystath_Beta-Synth"/>
</dbReference>
<dbReference type="SUPFAM" id="SSF51445">
    <property type="entry name" value="(Trans)glycosidases"/>
    <property type="match status" value="2"/>
</dbReference>
<evidence type="ECO:0000256" key="2">
    <source>
        <dbReference type="ARBA" id="ARBA00007103"/>
    </source>
</evidence>
<feature type="domain" description="Tryptophan synthase beta chain-like PALP" evidence="7">
    <location>
        <begin position="57"/>
        <end position="352"/>
    </location>
</feature>
<dbReference type="FunFam" id="3.40.50.1100:FF:000016">
    <property type="entry name" value="Cysteine synthase A"/>
    <property type="match status" value="1"/>
</dbReference>
<comment type="caution">
    <text evidence="8">The sequence shown here is derived from an EMBL/GenBank/DDBJ whole genome shotgun (WGS) entry which is preliminary data.</text>
</comment>
<accession>A0A5A8D813</accession>
<keyword evidence="3" id="KW-0028">Amino-acid biosynthesis</keyword>
<dbReference type="NCBIfam" id="NF007989">
    <property type="entry name" value="PRK10717.1"/>
    <property type="match status" value="1"/>
</dbReference>
<dbReference type="PANTHER" id="PTHR10314">
    <property type="entry name" value="CYSTATHIONINE BETA-SYNTHASE"/>
    <property type="match status" value="1"/>
</dbReference>
<evidence type="ECO:0000256" key="6">
    <source>
        <dbReference type="ARBA" id="ARBA00023192"/>
    </source>
</evidence>
<evidence type="ECO:0000256" key="3">
    <source>
        <dbReference type="ARBA" id="ARBA00022605"/>
    </source>
</evidence>
<evidence type="ECO:0000259" key="7">
    <source>
        <dbReference type="Pfam" id="PF00291"/>
    </source>
</evidence>
<protein>
    <recommendedName>
        <fullName evidence="7">Tryptophan synthase beta chain-like PALP domain-containing protein</fullName>
    </recommendedName>
</protein>
<evidence type="ECO:0000313" key="8">
    <source>
        <dbReference type="EMBL" id="KAA0160754.1"/>
    </source>
</evidence>
<dbReference type="InterPro" id="IPR036052">
    <property type="entry name" value="TrpB-like_PALP_sf"/>
</dbReference>
<proteinExistence type="inferred from homology"/>
<dbReference type="GO" id="GO:0016740">
    <property type="term" value="F:transferase activity"/>
    <property type="evidence" value="ECO:0007669"/>
    <property type="project" value="UniProtKB-KW"/>
</dbReference>
<keyword evidence="4" id="KW-0808">Transferase</keyword>
<evidence type="ECO:0000256" key="4">
    <source>
        <dbReference type="ARBA" id="ARBA00022679"/>
    </source>
</evidence>
<dbReference type="InterPro" id="IPR001926">
    <property type="entry name" value="TrpB-like_PALP"/>
</dbReference>
<dbReference type="CDD" id="cd01561">
    <property type="entry name" value="CBS_like"/>
    <property type="match status" value="1"/>
</dbReference>
<dbReference type="GO" id="GO:0006535">
    <property type="term" value="P:cysteine biosynthetic process from serine"/>
    <property type="evidence" value="ECO:0007669"/>
    <property type="project" value="InterPro"/>
</dbReference>
<comment type="similarity">
    <text evidence="2">Belongs to the cysteine synthase/cystathionine beta-synthase family.</text>
</comment>
<dbReference type="InterPro" id="IPR017853">
    <property type="entry name" value="GH"/>
</dbReference>
<dbReference type="Gene3D" id="3.40.50.1100">
    <property type="match status" value="2"/>
</dbReference>
<reference evidence="8 9" key="1">
    <citation type="submission" date="2019-07" db="EMBL/GenBank/DDBJ databases">
        <title>Genomes of Cafeteria roenbergensis.</title>
        <authorList>
            <person name="Fischer M.G."/>
            <person name="Hackl T."/>
            <person name="Roman M."/>
        </authorList>
    </citation>
    <scope>NUCLEOTIDE SEQUENCE [LARGE SCALE GENOMIC DNA]</scope>
    <source>
        <strain evidence="8 9">Cflag</strain>
    </source>
</reference>
<dbReference type="Proteomes" id="UP000325113">
    <property type="component" value="Unassembled WGS sequence"/>
</dbReference>
<keyword evidence="6" id="KW-0198">Cysteine biosynthesis</keyword>
<gene>
    <name evidence="8" type="ORF">FNF31_04138</name>
</gene>
<evidence type="ECO:0000256" key="1">
    <source>
        <dbReference type="ARBA" id="ARBA00001933"/>
    </source>
</evidence>
<dbReference type="AlphaFoldDB" id="A0A5A8D813"/>
<sequence>MASRVYGAMRRLAGPALGGAALAGAAALHASGRCEPAPAAAPAKAARSDAVVPGVIGAIGKTPLLEIRSLSDATGCRIVAKAEHLNPGGSVKDRPAARIILLAEQRGDLPAGGGGTVVEGTGGNTGVGMAMVAAARGHRAVLVMPDSISKDKIALMEAMGARVVLRPAVPFDDPGHYVHTARRIAEATSGGFYGNQFESLENMNAHLFGTGPEIWEQAGGRVDGFVCAAGTGGTIAGVSHAIKERNPSARVYVIDPPGSSLASFVDDGVPAASPGTTVTEGIGIGRITANFAAARVDGAFRGSDEEAVAMMTYLLKHEGLLVGPSAALNLVGAVKLARVLGKGSTVATIICDGGERYRASVLKPGFLAKRGLAAAAEAPRARGDLSFVRHEGMGRTCAACALLGAAVALTGALAVGPNAAKRYLPLDRNSSGFTFLSEEYAPPQFPYGAEESNIAFQSAVAGLDAGSVQLVRTVYVDGMSSTSVRIRNATDSPIRTATASELGKAISLARSQGLSVALSLLLDFNWDVPYMHPGQANATHSLIGEGFTPAQWSAWFASYSAAVLDTAKAAAAAGGVSTFVVATDLDTAFQQEGPWRALVPAVRAVLPESTITVAASAATMAQVGWWDALDVIGWSALPNLTLAANGSADAVEAAWGPSVQAVEAVSAAQAKRVLVLQRWFGGALEGWAAVETFPGEATIVAAQRRLAAAGPGGEGSRPGGVGVGADAALARRRERAVARAQSGSTWNGFVFGGPDEWSSPYYRYGSVGAMASLDAMAAAGANAVQLVAMRYYEESNSTLVYAKGAFSSSLMSTTGPELVAMAAHARSLGLRTMLSPMIDPDYDLPGNCRQCASPPGPGWRGLVGSDWGEDCSQGLPWAAWHQQYADTFVLPLARLAQAAGLDAFLISHELQSAVEHCPDLWAALLARTRAAFKGQVSVAFNPPVVDNWRQSLPWIRTLDFVGVDCYFPTTVDVPPLPWQDANVSAVAAAWEAPAAKLAALSAGAGDKQIVCTEIGSQSRPWAYSVTVGPRGHEFTPEQCTVWDQCHSHRAQAIFYDGMFTTLYSKPWFDGFTLWLWRADPTSGGPSDDAFTPSGKPETIAVLRDFWGSGQASPSRE</sequence>
<name>A0A5A8D813_CAFRO</name>
<organism evidence="8 9">
    <name type="scientific">Cafeteria roenbergensis</name>
    <name type="common">Marine flagellate</name>
    <dbReference type="NCBI Taxonomy" id="33653"/>
    <lineage>
        <taxon>Eukaryota</taxon>
        <taxon>Sar</taxon>
        <taxon>Stramenopiles</taxon>
        <taxon>Bigyra</taxon>
        <taxon>Opalozoa</taxon>
        <taxon>Bicosoecida</taxon>
        <taxon>Cafeteriaceae</taxon>
        <taxon>Cafeteria</taxon>
    </lineage>
</organism>
<keyword evidence="5" id="KW-0663">Pyridoxal phosphate</keyword>
<evidence type="ECO:0000256" key="5">
    <source>
        <dbReference type="ARBA" id="ARBA00022898"/>
    </source>
</evidence>
<dbReference type="Pfam" id="PF22612">
    <property type="entry name" value="GH113"/>
    <property type="match status" value="2"/>
</dbReference>
<dbReference type="EMBL" id="VLTM01000041">
    <property type="protein sequence ID" value="KAA0160754.1"/>
    <property type="molecule type" value="Genomic_DNA"/>
</dbReference>
<dbReference type="InterPro" id="IPR055151">
    <property type="entry name" value="GH113"/>
</dbReference>
<dbReference type="Pfam" id="PF00291">
    <property type="entry name" value="PALP"/>
    <property type="match status" value="1"/>
</dbReference>
<evidence type="ECO:0000313" key="9">
    <source>
        <dbReference type="Proteomes" id="UP000325113"/>
    </source>
</evidence>
<comment type="cofactor">
    <cofactor evidence="1">
        <name>pyridoxal 5'-phosphate</name>
        <dbReference type="ChEBI" id="CHEBI:597326"/>
    </cofactor>
</comment>
<dbReference type="SUPFAM" id="SSF53686">
    <property type="entry name" value="Tryptophan synthase beta subunit-like PLP-dependent enzymes"/>
    <property type="match status" value="1"/>
</dbReference>
<dbReference type="InterPro" id="IPR001216">
    <property type="entry name" value="P-phosphate_BS"/>
</dbReference>
<dbReference type="PROSITE" id="PS00901">
    <property type="entry name" value="CYS_SYNTHASE"/>
    <property type="match status" value="1"/>
</dbReference>